<dbReference type="Pfam" id="PF01106">
    <property type="entry name" value="NifU"/>
    <property type="match status" value="1"/>
</dbReference>
<name>A0A5C6CFK2_9BACT</name>
<dbReference type="SUPFAM" id="SSF117916">
    <property type="entry name" value="Fe-S cluster assembly (FSCA) domain-like"/>
    <property type="match status" value="1"/>
</dbReference>
<dbReference type="PANTHER" id="PTHR11178">
    <property type="entry name" value="IRON-SULFUR CLUSTER SCAFFOLD PROTEIN NFU-RELATED"/>
    <property type="match status" value="1"/>
</dbReference>
<dbReference type="GO" id="GO:0016226">
    <property type="term" value="P:iron-sulfur cluster assembly"/>
    <property type="evidence" value="ECO:0007669"/>
    <property type="project" value="InterPro"/>
</dbReference>
<dbReference type="OrthoDB" id="9796965at2"/>
<keyword evidence="3" id="KW-1185">Reference proteome</keyword>
<feature type="domain" description="NIF system FeS cluster assembly NifU C-terminal" evidence="1">
    <location>
        <begin position="95"/>
        <end position="159"/>
    </location>
</feature>
<sequence>MTHDAAEFEQRIGQIESLLESIDAIADPLIREQMLDVLAAILDYHGEALTRMVTAITVSDGVGNRDALVRWAEDPLVASLLVLYDLHPQASEQRVRDALESVRPYLESHGGNVELISITADTVRLRMQGSCDGCPSSALTAKHTIEKAIFESAPEIRWVLVEGVADSTQVDSTQAPKVLVQLGSPATR</sequence>
<reference evidence="2 3" key="1">
    <citation type="submission" date="2019-02" db="EMBL/GenBank/DDBJ databases">
        <title>Deep-cultivation of Planctomycetes and their phenomic and genomic characterization uncovers novel biology.</title>
        <authorList>
            <person name="Wiegand S."/>
            <person name="Jogler M."/>
            <person name="Boedeker C."/>
            <person name="Pinto D."/>
            <person name="Vollmers J."/>
            <person name="Rivas-Marin E."/>
            <person name="Kohn T."/>
            <person name="Peeters S.H."/>
            <person name="Heuer A."/>
            <person name="Rast P."/>
            <person name="Oberbeckmann S."/>
            <person name="Bunk B."/>
            <person name="Jeske O."/>
            <person name="Meyerdierks A."/>
            <person name="Storesund J.E."/>
            <person name="Kallscheuer N."/>
            <person name="Luecker S."/>
            <person name="Lage O.M."/>
            <person name="Pohl T."/>
            <person name="Merkel B.J."/>
            <person name="Hornburger P."/>
            <person name="Mueller R.-W."/>
            <person name="Bruemmer F."/>
            <person name="Labrenz M."/>
            <person name="Spormann A.M."/>
            <person name="Op Den Camp H."/>
            <person name="Overmann J."/>
            <person name="Amann R."/>
            <person name="Jetten M.S.M."/>
            <person name="Mascher T."/>
            <person name="Medema M.H."/>
            <person name="Devos D.P."/>
            <person name="Kaster A.-K."/>
            <person name="Ovreas L."/>
            <person name="Rohde M."/>
            <person name="Galperin M.Y."/>
            <person name="Jogler C."/>
        </authorList>
    </citation>
    <scope>NUCLEOTIDE SEQUENCE [LARGE SCALE GENOMIC DNA]</scope>
    <source>
        <strain evidence="2 3">Pla52o</strain>
    </source>
</reference>
<gene>
    <name evidence="2" type="primary">nfuA</name>
    <name evidence="2" type="ORF">Pla52o_33600</name>
</gene>
<evidence type="ECO:0000259" key="1">
    <source>
        <dbReference type="Pfam" id="PF01106"/>
    </source>
</evidence>
<proteinExistence type="predicted"/>
<dbReference type="InterPro" id="IPR001075">
    <property type="entry name" value="NIF_FeS_clus_asmbl_NifU_C"/>
</dbReference>
<dbReference type="GO" id="GO:0051536">
    <property type="term" value="F:iron-sulfur cluster binding"/>
    <property type="evidence" value="ECO:0007669"/>
    <property type="project" value="InterPro"/>
</dbReference>
<protein>
    <submittedName>
        <fullName evidence="2">Fe/S biogenesis protein NfuA</fullName>
    </submittedName>
</protein>
<dbReference type="InterPro" id="IPR034904">
    <property type="entry name" value="FSCA_dom_sf"/>
</dbReference>
<evidence type="ECO:0000313" key="2">
    <source>
        <dbReference type="EMBL" id="TWU22304.1"/>
    </source>
</evidence>
<dbReference type="Proteomes" id="UP000316304">
    <property type="component" value="Unassembled WGS sequence"/>
</dbReference>
<dbReference type="Gene3D" id="3.30.300.130">
    <property type="entry name" value="Fe-S cluster assembly (FSCA)"/>
    <property type="match status" value="1"/>
</dbReference>
<dbReference type="AlphaFoldDB" id="A0A5C6CFK2"/>
<dbReference type="EMBL" id="SJPT01000005">
    <property type="protein sequence ID" value="TWU22304.1"/>
    <property type="molecule type" value="Genomic_DNA"/>
</dbReference>
<organism evidence="2 3">
    <name type="scientific">Novipirellula galeiformis</name>
    <dbReference type="NCBI Taxonomy" id="2528004"/>
    <lineage>
        <taxon>Bacteria</taxon>
        <taxon>Pseudomonadati</taxon>
        <taxon>Planctomycetota</taxon>
        <taxon>Planctomycetia</taxon>
        <taxon>Pirellulales</taxon>
        <taxon>Pirellulaceae</taxon>
        <taxon>Novipirellula</taxon>
    </lineage>
</organism>
<accession>A0A5C6CFK2</accession>
<evidence type="ECO:0000313" key="3">
    <source>
        <dbReference type="Proteomes" id="UP000316304"/>
    </source>
</evidence>
<dbReference type="GO" id="GO:0005506">
    <property type="term" value="F:iron ion binding"/>
    <property type="evidence" value="ECO:0007669"/>
    <property type="project" value="InterPro"/>
</dbReference>
<comment type="caution">
    <text evidence="2">The sequence shown here is derived from an EMBL/GenBank/DDBJ whole genome shotgun (WGS) entry which is preliminary data.</text>
</comment>
<dbReference type="RefSeq" id="WP_146595494.1">
    <property type="nucleotide sequence ID" value="NZ_SJPT01000005.1"/>
</dbReference>